<reference evidence="8" key="2">
    <citation type="submission" date="2011-01" db="EMBL/GenBank/DDBJ databases">
        <title>The complete genome of Deinococcus maricopensis DSM 21211.</title>
        <authorList>
            <consortium name="US DOE Joint Genome Institute (JGI-PGF)"/>
            <person name="Lucas S."/>
            <person name="Copeland A."/>
            <person name="Lapidus A."/>
            <person name="Goodwin L."/>
            <person name="Pitluck S."/>
            <person name="Kyrpides N."/>
            <person name="Mavromatis K."/>
            <person name="Pagani I."/>
            <person name="Ivanova N."/>
            <person name="Ovchinnikova G."/>
            <person name="Zeytun A."/>
            <person name="Detter J.C."/>
            <person name="Han C."/>
            <person name="Land M."/>
            <person name="Hauser L."/>
            <person name="Markowitz V."/>
            <person name="Cheng J.-F."/>
            <person name="Hugenholtz P."/>
            <person name="Woyke T."/>
            <person name="Wu D."/>
            <person name="Pukall R."/>
            <person name="Gehrich-Schroeter G."/>
            <person name="Brambilla E."/>
            <person name="Klenk H.-P."/>
            <person name="Eisen J.A."/>
        </authorList>
    </citation>
    <scope>NUCLEOTIDE SEQUENCE [LARGE SCALE GENOMIC DNA]</scope>
    <source>
        <strain evidence="8">DSM 21211 / LMG 22137 / NRRL B-23946 / LB-34</strain>
    </source>
</reference>
<proteinExistence type="predicted"/>
<keyword evidence="4 6" id="KW-1133">Transmembrane helix</keyword>
<feature type="transmembrane region" description="Helical" evidence="6">
    <location>
        <begin position="95"/>
        <end position="119"/>
    </location>
</feature>
<dbReference type="RefSeq" id="WP_013556527.1">
    <property type="nucleotide sequence ID" value="NC_014958.1"/>
</dbReference>
<feature type="transmembrane region" description="Helical" evidence="6">
    <location>
        <begin position="36"/>
        <end position="56"/>
    </location>
</feature>
<name>E8U7I3_DEIML</name>
<evidence type="ECO:0000256" key="5">
    <source>
        <dbReference type="ARBA" id="ARBA00023136"/>
    </source>
</evidence>
<evidence type="ECO:0000313" key="7">
    <source>
        <dbReference type="EMBL" id="ADV67022.1"/>
    </source>
</evidence>
<accession>E8U7I3</accession>
<dbReference type="PANTHER" id="PTHR33931:SF2">
    <property type="entry name" value="HOLIN-LIKE PROTEIN CIDA"/>
    <property type="match status" value="1"/>
</dbReference>
<dbReference type="Pfam" id="PF03788">
    <property type="entry name" value="LrgA"/>
    <property type="match status" value="1"/>
</dbReference>
<dbReference type="GO" id="GO:0005886">
    <property type="term" value="C:plasma membrane"/>
    <property type="evidence" value="ECO:0007669"/>
    <property type="project" value="UniProtKB-SubCell"/>
</dbReference>
<dbReference type="Proteomes" id="UP000008635">
    <property type="component" value="Chromosome"/>
</dbReference>
<reference evidence="7 8" key="1">
    <citation type="journal article" date="2011" name="Stand. Genomic Sci.">
        <title>Complete genome sequence of Deinococcus maricopensis type strain (LB-34).</title>
        <authorList>
            <person name="Pukall R."/>
            <person name="Zeytun A."/>
            <person name="Lucas S."/>
            <person name="Lapidus A."/>
            <person name="Hammon N."/>
            <person name="Deshpande S."/>
            <person name="Nolan M."/>
            <person name="Cheng J.F."/>
            <person name="Pitluck S."/>
            <person name="Liolios K."/>
            <person name="Pagani I."/>
            <person name="Mikhailova N."/>
            <person name="Ivanova N."/>
            <person name="Mavromatis K."/>
            <person name="Pati A."/>
            <person name="Tapia R."/>
            <person name="Han C."/>
            <person name="Goodwin L."/>
            <person name="Chen A."/>
            <person name="Palaniappan K."/>
            <person name="Land M."/>
            <person name="Hauser L."/>
            <person name="Chang Y.J."/>
            <person name="Jeffries C.D."/>
            <person name="Brambilla E.M."/>
            <person name="Rohde M."/>
            <person name="Goker M."/>
            <person name="Detter J.C."/>
            <person name="Woyke T."/>
            <person name="Bristow J."/>
            <person name="Eisen J.A."/>
            <person name="Markowitz V."/>
            <person name="Hugenholtz P."/>
            <person name="Kyrpides N.C."/>
            <person name="Klenk H.P."/>
        </authorList>
    </citation>
    <scope>NUCLEOTIDE SEQUENCE [LARGE SCALE GENOMIC DNA]</scope>
    <source>
        <strain evidence="8">DSM 21211 / LMG 22137 / NRRL B-23946 / LB-34</strain>
    </source>
</reference>
<dbReference type="OrthoDB" id="385012at2"/>
<dbReference type="eggNOG" id="COG1380">
    <property type="taxonomic scope" value="Bacteria"/>
</dbReference>
<keyword evidence="5 6" id="KW-0472">Membrane</keyword>
<dbReference type="KEGG" id="dmr:Deima_1372"/>
<feature type="transmembrane region" description="Helical" evidence="6">
    <location>
        <begin position="68"/>
        <end position="89"/>
    </location>
</feature>
<dbReference type="PANTHER" id="PTHR33931">
    <property type="entry name" value="HOLIN-LIKE PROTEIN CIDA-RELATED"/>
    <property type="match status" value="1"/>
</dbReference>
<dbReference type="AlphaFoldDB" id="E8U7I3"/>
<evidence type="ECO:0000256" key="3">
    <source>
        <dbReference type="ARBA" id="ARBA00022692"/>
    </source>
</evidence>
<gene>
    <name evidence="7" type="ordered locus">Deima_1372</name>
</gene>
<evidence type="ECO:0000256" key="2">
    <source>
        <dbReference type="ARBA" id="ARBA00022475"/>
    </source>
</evidence>
<keyword evidence="3 6" id="KW-0812">Transmembrane</keyword>
<keyword evidence="2" id="KW-1003">Cell membrane</keyword>
<dbReference type="EMBL" id="CP002454">
    <property type="protein sequence ID" value="ADV67022.1"/>
    <property type="molecule type" value="Genomic_DNA"/>
</dbReference>
<evidence type="ECO:0000256" key="4">
    <source>
        <dbReference type="ARBA" id="ARBA00022989"/>
    </source>
</evidence>
<protein>
    <submittedName>
        <fullName evidence="7">LrgA family protein</fullName>
    </submittedName>
</protein>
<dbReference type="HOGENOM" id="CLU_113736_3_2_0"/>
<evidence type="ECO:0000313" key="8">
    <source>
        <dbReference type="Proteomes" id="UP000008635"/>
    </source>
</evidence>
<sequence precursor="true">MSAGVRPPAVRFLGGLGALCAFAALGQVVSGVLPLPLPGSVVGLLLLWGALSAGWVRLPWVEDTADGLLGVLSLLFVPATVGVVAFLGAGWAWPVWLLILTAGALVGGGVAGLSAQALARRADDA</sequence>
<comment type="subcellular location">
    <subcellularLocation>
        <location evidence="1">Cell membrane</location>
        <topology evidence="1">Multi-pass membrane protein</topology>
    </subcellularLocation>
</comment>
<dbReference type="InterPro" id="IPR005538">
    <property type="entry name" value="LrgA/CidA"/>
</dbReference>
<organism evidence="7 8">
    <name type="scientific">Deinococcus maricopensis (strain DSM 21211 / LMG 22137 / NRRL B-23946 / LB-34)</name>
    <dbReference type="NCBI Taxonomy" id="709986"/>
    <lineage>
        <taxon>Bacteria</taxon>
        <taxon>Thermotogati</taxon>
        <taxon>Deinococcota</taxon>
        <taxon>Deinococci</taxon>
        <taxon>Deinococcales</taxon>
        <taxon>Deinococcaceae</taxon>
        <taxon>Deinococcus</taxon>
    </lineage>
</organism>
<dbReference type="STRING" id="709986.Deima_1372"/>
<keyword evidence="8" id="KW-1185">Reference proteome</keyword>
<evidence type="ECO:0000256" key="6">
    <source>
        <dbReference type="SAM" id="Phobius"/>
    </source>
</evidence>
<evidence type="ECO:0000256" key="1">
    <source>
        <dbReference type="ARBA" id="ARBA00004651"/>
    </source>
</evidence>